<dbReference type="AlphaFoldDB" id="D6GW62"/>
<evidence type="ECO:0000313" key="1">
    <source>
        <dbReference type="EMBL" id="EFD92550.1"/>
    </source>
</evidence>
<accession>D6GW62</accession>
<name>D6GW62_PARA5</name>
<evidence type="ECO:0000313" key="2">
    <source>
        <dbReference type="Proteomes" id="UP000009376"/>
    </source>
</evidence>
<dbReference type="Proteomes" id="UP000009376">
    <property type="component" value="Unassembled WGS sequence"/>
</dbReference>
<protein>
    <submittedName>
        <fullName evidence="1">Uncharacterized protein</fullName>
    </submittedName>
</protein>
<dbReference type="EMBL" id="GG745577">
    <property type="protein sequence ID" value="EFD92550.1"/>
    <property type="molecule type" value="Genomic_DNA"/>
</dbReference>
<sequence length="107" mass="11541">MSAKIQYSYTASTLGLQTVNTTGIVAGTSITGKPSTLTSYEPITITNSQSSATPSPFQQMINFTSSDNGWTSISTGNFGQNVEFFYYNGTVIPSWLETTLQPMRYGG</sequence>
<organism evidence="1 2">
    <name type="scientific">Candidatus Parvarchaeum acidophilus ARMAN-5</name>
    <dbReference type="NCBI Taxonomy" id="662762"/>
    <lineage>
        <taxon>Archaea</taxon>
        <taxon>Candidatus Parvarchaeota</taxon>
        <taxon>Candidatus Parvarchaeum</taxon>
    </lineage>
</organism>
<proteinExistence type="predicted"/>
<reference evidence="1 2" key="1">
    <citation type="journal article" date="2010" name="Proc. Natl. Acad. Sci. U.S.A.">
        <title>Enigmatic, ultrasmall, uncultivated Archaea.</title>
        <authorList>
            <person name="Baker B.J."/>
            <person name="Comolli L.R."/>
            <person name="Dick G.J."/>
            <person name="Hauser L.J."/>
            <person name="Hyatt D."/>
            <person name="Dill B.D."/>
            <person name="Land M.L."/>
            <person name="Verberkmoes N.C."/>
            <person name="Hettich R.L."/>
            <person name="Banfield J.F."/>
        </authorList>
    </citation>
    <scope>NUCLEOTIDE SEQUENCE [LARGE SCALE GENOMIC DNA]</scope>
</reference>
<gene>
    <name evidence="1" type="ORF">BJBARM5_0736</name>
</gene>